<accession>A0A9Q0HU31</accession>
<organism evidence="3 4">
    <name type="scientific">Rhynchospora breviuscula</name>
    <dbReference type="NCBI Taxonomy" id="2022672"/>
    <lineage>
        <taxon>Eukaryota</taxon>
        <taxon>Viridiplantae</taxon>
        <taxon>Streptophyta</taxon>
        <taxon>Embryophyta</taxon>
        <taxon>Tracheophyta</taxon>
        <taxon>Spermatophyta</taxon>
        <taxon>Magnoliopsida</taxon>
        <taxon>Liliopsida</taxon>
        <taxon>Poales</taxon>
        <taxon>Cyperaceae</taxon>
        <taxon>Cyperoideae</taxon>
        <taxon>Rhynchosporeae</taxon>
        <taxon>Rhynchospora</taxon>
    </lineage>
</organism>
<keyword evidence="4" id="KW-1185">Reference proteome</keyword>
<feature type="binding site" evidence="1">
    <location>
        <position position="319"/>
    </location>
    <ligand>
        <name>Zn(2+)</name>
        <dbReference type="ChEBI" id="CHEBI:29105"/>
    </ligand>
</feature>
<dbReference type="EMBL" id="JAMQYH010000002">
    <property type="protein sequence ID" value="KAJ1697950.1"/>
    <property type="molecule type" value="Genomic_DNA"/>
</dbReference>
<dbReference type="PANTHER" id="PTHR31116">
    <property type="entry name" value="OS04G0501200 PROTEIN"/>
    <property type="match status" value="1"/>
</dbReference>
<dbReference type="GO" id="GO:0006284">
    <property type="term" value="P:base-excision repair"/>
    <property type="evidence" value="ECO:0007669"/>
    <property type="project" value="InterPro"/>
</dbReference>
<feature type="compositionally biased region" description="Basic and acidic residues" evidence="2">
    <location>
        <begin position="110"/>
        <end position="120"/>
    </location>
</feature>
<feature type="binding site" evidence="1">
    <location>
        <position position="157"/>
    </location>
    <ligand>
        <name>Zn(2+)</name>
        <dbReference type="ChEBI" id="CHEBI:29105"/>
    </ligand>
</feature>
<feature type="compositionally biased region" description="Low complexity" evidence="2">
    <location>
        <begin position="75"/>
        <end position="99"/>
    </location>
</feature>
<feature type="compositionally biased region" description="Low complexity" evidence="2">
    <location>
        <begin position="50"/>
        <end position="61"/>
    </location>
</feature>
<evidence type="ECO:0000256" key="1">
    <source>
        <dbReference type="PIRSR" id="PIRSR605019-1"/>
    </source>
</evidence>
<keyword evidence="1" id="KW-0862">Zinc</keyword>
<dbReference type="AlphaFoldDB" id="A0A9Q0HU31"/>
<protein>
    <recommendedName>
        <fullName evidence="5">DNA-3-methyladenine glycosylase I</fullName>
    </recommendedName>
</protein>
<sequence length="362" mass="40444">MADMDTEARPVLVPGGNKTRPVKPVPSKPISKPSNQQMLKSKDPIDPITKNPSSPISNPRSIPKKKEVSLRRNLSLDGSCSSEASSDSFCSRPSSGSTSKSRRAYAVTQPKKEVGKKADIGKEEKEMVSATSQEFVEVKRRCSWVTANAEPCYVAFHDEEWGVPLHDDRKLFEILVLSGALAELTWSVILSKRHIFREVFMDFDPVSVSKLNEKKLVAPGSPARSLLSESKLRSVIENSKQILKIIDEFGSFNRYIWGFVNHKPIVSRFRYPRQVPIKTSKAETISKDMVRRGLRCVGPTVVYTFMQVAGLTNDHLVSCFCFEKCVNMASTCSDTNKEEKSAEQGKRIIVEELMRGVDVISV</sequence>
<comment type="caution">
    <text evidence="3">The sequence shown here is derived from an EMBL/GenBank/DDBJ whole genome shotgun (WGS) entry which is preliminary data.</text>
</comment>
<dbReference type="PANTHER" id="PTHR31116:SF5">
    <property type="entry name" value="OS06G0649800 PROTEIN"/>
    <property type="match status" value="1"/>
</dbReference>
<dbReference type="SUPFAM" id="SSF48150">
    <property type="entry name" value="DNA-glycosylase"/>
    <property type="match status" value="1"/>
</dbReference>
<dbReference type="Proteomes" id="UP001151287">
    <property type="component" value="Unassembled WGS sequence"/>
</dbReference>
<dbReference type="GO" id="GO:0008725">
    <property type="term" value="F:DNA-3-methyladenine glycosylase activity"/>
    <property type="evidence" value="ECO:0007669"/>
    <property type="project" value="InterPro"/>
</dbReference>
<evidence type="ECO:0000256" key="2">
    <source>
        <dbReference type="SAM" id="MobiDB-lite"/>
    </source>
</evidence>
<gene>
    <name evidence="3" type="ORF">LUZ63_006462</name>
</gene>
<dbReference type="OrthoDB" id="3941538at2759"/>
<proteinExistence type="predicted"/>
<reference evidence="3" key="1">
    <citation type="journal article" date="2022" name="Cell">
        <title>Repeat-based holocentromeres influence genome architecture and karyotype evolution.</title>
        <authorList>
            <person name="Hofstatter P.G."/>
            <person name="Thangavel G."/>
            <person name="Lux T."/>
            <person name="Neumann P."/>
            <person name="Vondrak T."/>
            <person name="Novak P."/>
            <person name="Zhang M."/>
            <person name="Costa L."/>
            <person name="Castellani M."/>
            <person name="Scott A."/>
            <person name="Toegelov H."/>
            <person name="Fuchs J."/>
            <person name="Mata-Sucre Y."/>
            <person name="Dias Y."/>
            <person name="Vanzela A.L.L."/>
            <person name="Huettel B."/>
            <person name="Almeida C.C.S."/>
            <person name="Simkova H."/>
            <person name="Souza G."/>
            <person name="Pedrosa-Harand A."/>
            <person name="Macas J."/>
            <person name="Mayer K.F.X."/>
            <person name="Houben A."/>
            <person name="Marques A."/>
        </authorList>
    </citation>
    <scope>NUCLEOTIDE SEQUENCE</scope>
    <source>
        <strain evidence="3">RhyBre1mFocal</strain>
    </source>
</reference>
<name>A0A9Q0HU31_9POAL</name>
<evidence type="ECO:0000313" key="4">
    <source>
        <dbReference type="Proteomes" id="UP001151287"/>
    </source>
</evidence>
<evidence type="ECO:0000313" key="3">
    <source>
        <dbReference type="EMBL" id="KAJ1697950.1"/>
    </source>
</evidence>
<dbReference type="InterPro" id="IPR011257">
    <property type="entry name" value="DNA_glycosylase"/>
</dbReference>
<dbReference type="Gene3D" id="1.10.340.30">
    <property type="entry name" value="Hypothetical protein, domain 2"/>
    <property type="match status" value="1"/>
</dbReference>
<dbReference type="InterPro" id="IPR005019">
    <property type="entry name" value="Adenine_glyco"/>
</dbReference>
<feature type="binding site" evidence="1">
    <location>
        <position position="142"/>
    </location>
    <ligand>
        <name>Zn(2+)</name>
        <dbReference type="ChEBI" id="CHEBI:29105"/>
    </ligand>
</feature>
<keyword evidence="1" id="KW-0479">Metal-binding</keyword>
<dbReference type="GO" id="GO:0046872">
    <property type="term" value="F:metal ion binding"/>
    <property type="evidence" value="ECO:0007669"/>
    <property type="project" value="UniProtKB-KW"/>
</dbReference>
<dbReference type="Pfam" id="PF03352">
    <property type="entry name" value="Adenine_glyco"/>
    <property type="match status" value="1"/>
</dbReference>
<feature type="binding site" evidence="1">
    <location>
        <position position="315"/>
    </location>
    <ligand>
        <name>Zn(2+)</name>
        <dbReference type="ChEBI" id="CHEBI:29105"/>
    </ligand>
</feature>
<feature type="region of interest" description="Disordered" evidence="2">
    <location>
        <begin position="1"/>
        <end position="120"/>
    </location>
</feature>
<evidence type="ECO:0008006" key="5">
    <source>
        <dbReference type="Google" id="ProtNLM"/>
    </source>
</evidence>